<proteinExistence type="predicted"/>
<name>A0ABZ0NRE0_CERBT</name>
<dbReference type="Proteomes" id="UP001302367">
    <property type="component" value="Chromosome 4"/>
</dbReference>
<accession>A0ABZ0NRE0</accession>
<dbReference type="EMBL" id="CP134187">
    <property type="protein sequence ID" value="WPB02027.1"/>
    <property type="molecule type" value="Genomic_DNA"/>
</dbReference>
<evidence type="ECO:0000313" key="1">
    <source>
        <dbReference type="EMBL" id="WPB02027.1"/>
    </source>
</evidence>
<protein>
    <recommendedName>
        <fullName evidence="3">SMP domain-containing protein</fullName>
    </recommendedName>
</protein>
<evidence type="ECO:0000313" key="2">
    <source>
        <dbReference type="Proteomes" id="UP001302367"/>
    </source>
</evidence>
<keyword evidence="2" id="KW-1185">Reference proteome</keyword>
<sequence>MARSLYLDPAALSAGNIRRESSAASLVAATDAADFDGKLKTVASNAVEAVVGSGCNEKPSAQDN</sequence>
<evidence type="ECO:0008006" key="3">
    <source>
        <dbReference type="Google" id="ProtNLM"/>
    </source>
</evidence>
<gene>
    <name evidence="1" type="ORF">RHO25_006661</name>
</gene>
<reference evidence="1 2" key="1">
    <citation type="submission" date="2023-09" db="EMBL/GenBank/DDBJ databases">
        <title>Complete-Gapless Cercospora beticola genome.</title>
        <authorList>
            <person name="Wyatt N.A."/>
            <person name="Spanner R.E."/>
            <person name="Bolton M.D."/>
        </authorList>
    </citation>
    <scope>NUCLEOTIDE SEQUENCE [LARGE SCALE GENOMIC DNA]</scope>
    <source>
        <strain evidence="1">Cb09-40</strain>
    </source>
</reference>
<dbReference type="RefSeq" id="XP_065458890.1">
    <property type="nucleotide sequence ID" value="XM_065602818.1"/>
</dbReference>
<organism evidence="1 2">
    <name type="scientific">Cercospora beticola</name>
    <name type="common">Sugarbeet leaf spot fungus</name>
    <dbReference type="NCBI Taxonomy" id="122368"/>
    <lineage>
        <taxon>Eukaryota</taxon>
        <taxon>Fungi</taxon>
        <taxon>Dikarya</taxon>
        <taxon>Ascomycota</taxon>
        <taxon>Pezizomycotina</taxon>
        <taxon>Dothideomycetes</taxon>
        <taxon>Dothideomycetidae</taxon>
        <taxon>Mycosphaerellales</taxon>
        <taxon>Mycosphaerellaceae</taxon>
        <taxon>Cercospora</taxon>
    </lineage>
</organism>
<dbReference type="GeneID" id="90644281"/>